<keyword evidence="6 13" id="KW-0548">Nucleotidyltransferase</keyword>
<dbReference type="SMART" id="SM00975">
    <property type="entry name" value="Telomerase_RBD"/>
    <property type="match status" value="1"/>
</dbReference>
<evidence type="ECO:0000256" key="2">
    <source>
        <dbReference type="ARBA" id="ARBA00012493"/>
    </source>
</evidence>
<dbReference type="Pfam" id="PF21399">
    <property type="entry name" value="TERT_C"/>
    <property type="match status" value="1"/>
</dbReference>
<keyword evidence="4 13" id="KW-0158">Chromosome</keyword>
<dbReference type="InterPro" id="IPR000477">
    <property type="entry name" value="RT_dom"/>
</dbReference>
<dbReference type="PANTHER" id="PTHR12066:SF0">
    <property type="entry name" value="TELOMERASE REVERSE TRANSCRIPTASE"/>
    <property type="match status" value="1"/>
</dbReference>
<keyword evidence="11 13" id="KW-0539">Nucleus</keyword>
<evidence type="ECO:0000313" key="17">
    <source>
        <dbReference type="Proteomes" id="UP001491310"/>
    </source>
</evidence>
<comment type="caution">
    <text evidence="16">The sequence shown here is derived from an EMBL/GenBank/DDBJ whole genome shotgun (WGS) entry which is preliminary data.</text>
</comment>
<dbReference type="Pfam" id="PF12009">
    <property type="entry name" value="Telomerase_RBD"/>
    <property type="match status" value="1"/>
</dbReference>
<protein>
    <recommendedName>
        <fullName evidence="3 13">Telomerase reverse transcriptase</fullName>
        <ecNumber evidence="2 13">2.7.7.49</ecNumber>
    </recommendedName>
    <alternativeName>
        <fullName evidence="13">Telomerase catalytic subunit</fullName>
    </alternativeName>
</protein>
<sequence length="1193" mass="130680">MEILNRAIEALMHAPGGEKNVLCLGYRKKRPSSRAVQTIARAKQAAVRPLPSALSAQPKECPVEAPGSPVTQGGDPTDSDSPVSGLEDSWPPQGRAAKIRRIEAAGCAQNSNAAFMHMAASGAEGVSKQRARRSARPSSWARRRAAAARQAAAMNDSGVVTHETCGQAGFAGMLGTQMLADTPVELWSFASHTQDVASEEPISSQGTQILSRSAVVSFCSTGRGHQSFDQITWTGLFYCATFPSRPGLPSSHLLNALRGKKGAARSLYAAIFLEHTAKPQARRGSNFVNWTSRPQHRQRLLPKPPRRIPARLKPLLAALQSILDRSRKCPYSLLLKQHCPLPCGWAQDEQRTAEPQPRTQASNGGLCASAGQRMSWDGKDAAMHAATQDLNYMHAPSGQAATPCEGSEAGGDFDDGPIAGGGRDRTAEAGPSKLCSEELIREYVPCHKVTAFAWSVICHIVPPGLLGDPGDRRCLRRAVSRLLRLRRYEQMSVQHALHRLRPTRMPALCCSLPGGGEGWRPPTAHAAAQRRLAFWLRWLLADLVVPLVRAHFYCTESEAYRQQVFYYRHPVWLELQRMGLASIQDALFAPLSMPEARSILQGRQLGVASLRLLPKRTGMRPIVNLGRSSHMSFPASKTPGGAWRQRRARRIHLNFRPVNFYLQSLHKVLKFEAERQPGRLGSSVLGYNDAFAKLHPVLRQWRAKRAGCGRTAPVPYIVSADVSRAFDHVNADKLIDIVEPMLRSQEYLIIKHVEVMPAVGGCLRTAYRCTAVDANASWPGFPRHASYLANRVSQRVFSDKVVYSRVDRAHLLQQLREHLQRNIVRFGKTWHYQCHGIPQGSTLSTLLCSLFLGSLEREHLHPLLPGAAAQPNAPTCTLPPTPSSSARFTDLALAAGGSPSTQASVAQMLTPQARAQAAKQRTPAASVLLRLVDDFLIVTPSRAAAEAIALRLLQGFPDYGVSVNLAKTRVSFELSAGGRRLPRNTVRSADGQEFMPWCGLLLNTATLDLQADYTRYAGSHLASSLTIPLTKEPGKALVGKLCAHVRPKCHPLLLDTSINSPATVRLNLFQIMLLAAMKLHCQVACISGGCGSGAVLTAIRAGIKYLCALVQRRTSAAQRRSKVSCRNSISACHIRWLSLVAFHRVLSRKQARYRAVLKALEADLRQLHFAHLREQLASVIDPAKSVVFDEIIY</sequence>
<evidence type="ECO:0000256" key="4">
    <source>
        <dbReference type="ARBA" id="ARBA00022454"/>
    </source>
</evidence>
<gene>
    <name evidence="16" type="ORF">WJX75_002110</name>
</gene>
<evidence type="ECO:0000256" key="5">
    <source>
        <dbReference type="ARBA" id="ARBA00022679"/>
    </source>
</evidence>
<dbReference type="InterPro" id="IPR003545">
    <property type="entry name" value="Telomerase_RT"/>
</dbReference>
<comment type="function">
    <text evidence="13">Telomerase is a ribonucleoprotein enzyme essential for the replication of chromosome termini in most eukaryotes. It elongates telomeres. It is a reverse transcriptase that adds simple sequence repeats to chromosome ends by copying a template sequence within the RNA component of the enzyme.</text>
</comment>
<comment type="catalytic activity">
    <reaction evidence="12 13">
        <text>DNA(n) + a 2'-deoxyribonucleoside 5'-triphosphate = DNA(n+1) + diphosphate</text>
        <dbReference type="Rhea" id="RHEA:22508"/>
        <dbReference type="Rhea" id="RHEA-COMP:17339"/>
        <dbReference type="Rhea" id="RHEA-COMP:17340"/>
        <dbReference type="ChEBI" id="CHEBI:33019"/>
        <dbReference type="ChEBI" id="CHEBI:61560"/>
        <dbReference type="ChEBI" id="CHEBI:173112"/>
        <dbReference type="EC" id="2.7.7.49"/>
    </reaction>
</comment>
<dbReference type="Proteomes" id="UP001491310">
    <property type="component" value="Unassembled WGS sequence"/>
</dbReference>
<keyword evidence="7 13" id="KW-0479">Metal-binding</keyword>
<evidence type="ECO:0000256" key="11">
    <source>
        <dbReference type="ARBA" id="ARBA00023242"/>
    </source>
</evidence>
<reference evidence="16 17" key="1">
    <citation type="journal article" date="2024" name="Nat. Commun.">
        <title>Phylogenomics reveals the evolutionary origins of lichenization in chlorophyte algae.</title>
        <authorList>
            <person name="Puginier C."/>
            <person name="Libourel C."/>
            <person name="Otte J."/>
            <person name="Skaloud P."/>
            <person name="Haon M."/>
            <person name="Grisel S."/>
            <person name="Petersen M."/>
            <person name="Berrin J.G."/>
            <person name="Delaux P.M."/>
            <person name="Dal Grande F."/>
            <person name="Keller J."/>
        </authorList>
    </citation>
    <scope>NUCLEOTIDE SEQUENCE [LARGE SCALE GENOMIC DNA]</scope>
    <source>
        <strain evidence="16 17">SAG 216-7</strain>
    </source>
</reference>
<evidence type="ECO:0000256" key="10">
    <source>
        <dbReference type="ARBA" id="ARBA00022918"/>
    </source>
</evidence>
<keyword evidence="17" id="KW-1185">Reference proteome</keyword>
<proteinExistence type="inferred from homology"/>
<evidence type="ECO:0000256" key="12">
    <source>
        <dbReference type="ARBA" id="ARBA00048173"/>
    </source>
</evidence>
<comment type="similarity">
    <text evidence="1 13">Belongs to the reverse transcriptase family. Telomerase subfamily.</text>
</comment>
<evidence type="ECO:0000256" key="13">
    <source>
        <dbReference type="RuleBase" id="RU365061"/>
    </source>
</evidence>
<evidence type="ECO:0000256" key="9">
    <source>
        <dbReference type="ARBA" id="ARBA00022895"/>
    </source>
</evidence>
<dbReference type="PRINTS" id="PR01365">
    <property type="entry name" value="TELOMERASERT"/>
</dbReference>
<evidence type="ECO:0000313" key="16">
    <source>
        <dbReference type="EMBL" id="KAK9906457.1"/>
    </source>
</evidence>
<evidence type="ECO:0000256" key="7">
    <source>
        <dbReference type="ARBA" id="ARBA00022723"/>
    </source>
</evidence>
<evidence type="ECO:0000256" key="8">
    <source>
        <dbReference type="ARBA" id="ARBA00022842"/>
    </source>
</evidence>
<dbReference type="Gene3D" id="1.10.132.70">
    <property type="match status" value="1"/>
</dbReference>
<keyword evidence="5 13" id="KW-0808">Transferase</keyword>
<dbReference type="CDD" id="cd01648">
    <property type="entry name" value="TERT"/>
    <property type="match status" value="1"/>
</dbReference>
<dbReference type="InterPro" id="IPR049139">
    <property type="entry name" value="TERT_C"/>
</dbReference>
<keyword evidence="9 13" id="KW-0779">Telomere</keyword>
<evidence type="ECO:0000259" key="15">
    <source>
        <dbReference type="PROSITE" id="PS50878"/>
    </source>
</evidence>
<keyword evidence="8 13" id="KW-0460">Magnesium</keyword>
<dbReference type="EC" id="2.7.7.49" evidence="2 13"/>
<dbReference type="EMBL" id="JALJOT010000010">
    <property type="protein sequence ID" value="KAK9906457.1"/>
    <property type="molecule type" value="Genomic_DNA"/>
</dbReference>
<keyword evidence="10 13" id="KW-0695">RNA-directed DNA polymerase</keyword>
<evidence type="ECO:0000256" key="3">
    <source>
        <dbReference type="ARBA" id="ARBA00016182"/>
    </source>
</evidence>
<dbReference type="PANTHER" id="PTHR12066">
    <property type="entry name" value="TELOMERASE REVERSE TRANSCRIPTASE"/>
    <property type="match status" value="1"/>
</dbReference>
<dbReference type="PROSITE" id="PS50878">
    <property type="entry name" value="RT_POL"/>
    <property type="match status" value="1"/>
</dbReference>
<evidence type="ECO:0000256" key="1">
    <source>
        <dbReference type="ARBA" id="ARBA00008001"/>
    </source>
</evidence>
<evidence type="ECO:0000256" key="14">
    <source>
        <dbReference type="SAM" id="MobiDB-lite"/>
    </source>
</evidence>
<feature type="region of interest" description="Disordered" evidence="14">
    <location>
        <begin position="48"/>
        <end position="94"/>
    </location>
</feature>
<feature type="domain" description="Reverse transcriptase" evidence="15">
    <location>
        <begin position="594"/>
        <end position="1002"/>
    </location>
</feature>
<dbReference type="Gene3D" id="1.10.357.90">
    <property type="match status" value="1"/>
</dbReference>
<name>A0ABR2YIZ6_9CHLO</name>
<comment type="subcellular location">
    <subcellularLocation>
        <location evidence="13">Nucleus</location>
    </subcellularLocation>
    <subcellularLocation>
        <location evidence="13">Chromosome</location>
        <location evidence="13">Telomere</location>
    </subcellularLocation>
</comment>
<evidence type="ECO:0000256" key="6">
    <source>
        <dbReference type="ARBA" id="ARBA00022695"/>
    </source>
</evidence>
<feature type="region of interest" description="Disordered" evidence="14">
    <location>
        <begin position="396"/>
        <end position="427"/>
    </location>
</feature>
<organism evidence="16 17">
    <name type="scientific">Coccomyxa subellipsoidea</name>
    <dbReference type="NCBI Taxonomy" id="248742"/>
    <lineage>
        <taxon>Eukaryota</taxon>
        <taxon>Viridiplantae</taxon>
        <taxon>Chlorophyta</taxon>
        <taxon>core chlorophytes</taxon>
        <taxon>Trebouxiophyceae</taxon>
        <taxon>Trebouxiophyceae incertae sedis</taxon>
        <taxon>Coccomyxaceae</taxon>
        <taxon>Coccomyxa</taxon>
    </lineage>
</organism>
<accession>A0ABR2YIZ6</accession>
<dbReference type="InterPro" id="IPR021891">
    <property type="entry name" value="Telomerase_RBD"/>
</dbReference>